<gene>
    <name evidence="1" type="ordered locus">Cpin_2524</name>
</gene>
<name>A0A979G3H5_CHIPD</name>
<reference evidence="1 2" key="2">
    <citation type="journal article" date="2010" name="Stand. Genomic Sci.">
        <title>Complete genome sequence of Chitinophaga pinensis type strain (UQM 2034).</title>
        <authorList>
            <person name="Glavina Del Rio T."/>
            <person name="Abt B."/>
            <person name="Spring S."/>
            <person name="Lapidus A."/>
            <person name="Nolan M."/>
            <person name="Tice H."/>
            <person name="Copeland A."/>
            <person name="Cheng J.F."/>
            <person name="Chen F."/>
            <person name="Bruce D."/>
            <person name="Goodwin L."/>
            <person name="Pitluck S."/>
            <person name="Ivanova N."/>
            <person name="Mavromatis K."/>
            <person name="Mikhailova N."/>
            <person name="Pati A."/>
            <person name="Chen A."/>
            <person name="Palaniappan K."/>
            <person name="Land M."/>
            <person name="Hauser L."/>
            <person name="Chang Y.J."/>
            <person name="Jeffries C.D."/>
            <person name="Chain P."/>
            <person name="Saunders E."/>
            <person name="Detter J.C."/>
            <person name="Brettin T."/>
            <person name="Rohde M."/>
            <person name="Goker M."/>
            <person name="Bristow J."/>
            <person name="Eisen J.A."/>
            <person name="Markowitz V."/>
            <person name="Hugenholtz P."/>
            <person name="Kyrpides N.C."/>
            <person name="Klenk H.P."/>
            <person name="Lucas S."/>
        </authorList>
    </citation>
    <scope>NUCLEOTIDE SEQUENCE [LARGE SCALE GENOMIC DNA]</scope>
    <source>
        <strain evidence="2">ATCC 43595 / DSM 2588 / LMG 13176 / NBRC 15968 / NCIMB 11800 / UQM 2034</strain>
    </source>
</reference>
<dbReference type="OrthoDB" id="9828530at2"/>
<reference evidence="2" key="1">
    <citation type="submission" date="2009-08" db="EMBL/GenBank/DDBJ databases">
        <title>The complete genome of Chitinophaga pinensis DSM 2588.</title>
        <authorList>
            <consortium name="US DOE Joint Genome Institute (JGI-PGF)"/>
            <person name="Lucas S."/>
            <person name="Copeland A."/>
            <person name="Lapidus A."/>
            <person name="Glavina del Rio T."/>
            <person name="Dalin E."/>
            <person name="Tice H."/>
            <person name="Bruce D."/>
            <person name="Goodwin L."/>
            <person name="Pitluck S."/>
            <person name="Kyrpides N."/>
            <person name="Mavromatis K."/>
            <person name="Ivanova N."/>
            <person name="Mikhailova N."/>
            <person name="Sims D."/>
            <person name="Meinche L."/>
            <person name="Brettin T."/>
            <person name="Detter J.C."/>
            <person name="Han C."/>
            <person name="Larimer F."/>
            <person name="Land M."/>
            <person name="Hauser L."/>
            <person name="Markowitz V."/>
            <person name="Cheng J.-F."/>
            <person name="Hugenholtz P."/>
            <person name="Woyke T."/>
            <person name="Wu D."/>
            <person name="Spring S."/>
            <person name="Klenk H.-P."/>
            <person name="Eisen J.A."/>
        </authorList>
    </citation>
    <scope>NUCLEOTIDE SEQUENCE [LARGE SCALE GENOMIC DNA]</scope>
    <source>
        <strain evidence="2">ATCC 43595 / DSM 2588 / LMG 13176 / NBRC 15968 / NCIMB 11800 / UQM 2034</strain>
    </source>
</reference>
<evidence type="ECO:0000313" key="2">
    <source>
        <dbReference type="Proteomes" id="UP000002215"/>
    </source>
</evidence>
<proteinExistence type="predicted"/>
<dbReference type="Proteomes" id="UP000002215">
    <property type="component" value="Chromosome"/>
</dbReference>
<dbReference type="EMBL" id="CP001699">
    <property type="protein sequence ID" value="ACU60008.1"/>
    <property type="molecule type" value="Genomic_DNA"/>
</dbReference>
<dbReference type="KEGG" id="cpi:Cpin_2524"/>
<protein>
    <submittedName>
        <fullName evidence="1">Uncharacterized protein</fullName>
    </submittedName>
</protein>
<dbReference type="AlphaFoldDB" id="A0A979G3H5"/>
<organism evidence="1 2">
    <name type="scientific">Chitinophaga pinensis (strain ATCC 43595 / DSM 2588 / LMG 13176 / NBRC 15968 / NCIMB 11800 / UQM 2034)</name>
    <dbReference type="NCBI Taxonomy" id="485918"/>
    <lineage>
        <taxon>Bacteria</taxon>
        <taxon>Pseudomonadati</taxon>
        <taxon>Bacteroidota</taxon>
        <taxon>Chitinophagia</taxon>
        <taxon>Chitinophagales</taxon>
        <taxon>Chitinophagaceae</taxon>
        <taxon>Chitinophaga</taxon>
    </lineage>
</organism>
<dbReference type="RefSeq" id="WP_012790184.1">
    <property type="nucleotide sequence ID" value="NC_013132.1"/>
</dbReference>
<accession>A0A979G3H5</accession>
<evidence type="ECO:0000313" key="1">
    <source>
        <dbReference type="EMBL" id="ACU60008.1"/>
    </source>
</evidence>
<sequence length="163" mass="19000">MDPNQLKKLLTDECYQDILSRIAREINHPVDDTIDVPLLSVGWDRIRHSTLQEADFYRLLQEYSTLLVQYYAKGYALFLENLSKTFPNWEQAEEDITDEAAEVSTVPILALATTMIEFYYLLNNDHAGLLSFFKKEDIEDPESFLDQCKTPFEYTMSAKDNRL</sequence>